<feature type="transmembrane region" description="Helical" evidence="7">
    <location>
        <begin position="200"/>
        <end position="220"/>
    </location>
</feature>
<dbReference type="PANTHER" id="PTHR43227">
    <property type="entry name" value="BLL4140 PROTEIN"/>
    <property type="match status" value="1"/>
</dbReference>
<proteinExistence type="inferred from homology"/>
<dbReference type="RefSeq" id="WP_350226635.1">
    <property type="nucleotide sequence ID" value="NZ_AP027731.1"/>
</dbReference>
<dbReference type="PANTHER" id="PTHR43227:SF8">
    <property type="entry name" value="DIACETYLCHITOBIOSE UPTAKE SYSTEM PERMEASE PROTEIN DASB"/>
    <property type="match status" value="1"/>
</dbReference>
<feature type="domain" description="ABC transmembrane type-1" evidence="8">
    <location>
        <begin position="62"/>
        <end position="274"/>
    </location>
</feature>
<keyword evidence="6 7" id="KW-0472">Membrane</keyword>
<dbReference type="InterPro" id="IPR050809">
    <property type="entry name" value="UgpAE/MalFG_permease"/>
</dbReference>
<dbReference type="Pfam" id="PF00528">
    <property type="entry name" value="BPD_transp_1"/>
    <property type="match status" value="1"/>
</dbReference>
<dbReference type="InterPro" id="IPR000515">
    <property type="entry name" value="MetI-like"/>
</dbReference>
<accession>A0ABN6XMI8</accession>
<name>A0ABN6XMI8_9MICO</name>
<dbReference type="InterPro" id="IPR035906">
    <property type="entry name" value="MetI-like_sf"/>
</dbReference>
<feature type="transmembrane region" description="Helical" evidence="7">
    <location>
        <begin position="101"/>
        <end position="122"/>
    </location>
</feature>
<evidence type="ECO:0000313" key="10">
    <source>
        <dbReference type="Proteomes" id="UP001321498"/>
    </source>
</evidence>
<evidence type="ECO:0000256" key="1">
    <source>
        <dbReference type="ARBA" id="ARBA00004651"/>
    </source>
</evidence>
<keyword evidence="10" id="KW-1185">Reference proteome</keyword>
<keyword evidence="2 7" id="KW-0813">Transport</keyword>
<feature type="transmembrane region" description="Helical" evidence="7">
    <location>
        <begin position="256"/>
        <end position="278"/>
    </location>
</feature>
<dbReference type="PROSITE" id="PS50928">
    <property type="entry name" value="ABC_TM1"/>
    <property type="match status" value="1"/>
</dbReference>
<keyword evidence="5 7" id="KW-1133">Transmembrane helix</keyword>
<keyword evidence="3" id="KW-1003">Cell membrane</keyword>
<gene>
    <name evidence="9" type="ORF">GCM10025866_20450</name>
</gene>
<reference evidence="10" key="1">
    <citation type="journal article" date="2019" name="Int. J. Syst. Evol. Microbiol.">
        <title>The Global Catalogue of Microorganisms (GCM) 10K type strain sequencing project: providing services to taxonomists for standard genome sequencing and annotation.</title>
        <authorList>
            <consortium name="The Broad Institute Genomics Platform"/>
            <consortium name="The Broad Institute Genome Sequencing Center for Infectious Disease"/>
            <person name="Wu L."/>
            <person name="Ma J."/>
        </authorList>
    </citation>
    <scope>NUCLEOTIDE SEQUENCE [LARGE SCALE GENOMIC DNA]</scope>
    <source>
        <strain evidence="10">NBRC 108725</strain>
    </source>
</reference>
<evidence type="ECO:0000256" key="6">
    <source>
        <dbReference type="ARBA" id="ARBA00023136"/>
    </source>
</evidence>
<evidence type="ECO:0000256" key="7">
    <source>
        <dbReference type="RuleBase" id="RU363032"/>
    </source>
</evidence>
<organism evidence="9 10">
    <name type="scientific">Naasia aerilata</name>
    <dbReference type="NCBI Taxonomy" id="1162966"/>
    <lineage>
        <taxon>Bacteria</taxon>
        <taxon>Bacillati</taxon>
        <taxon>Actinomycetota</taxon>
        <taxon>Actinomycetes</taxon>
        <taxon>Micrococcales</taxon>
        <taxon>Microbacteriaceae</taxon>
        <taxon>Naasia</taxon>
    </lineage>
</organism>
<dbReference type="CDD" id="cd06261">
    <property type="entry name" value="TM_PBP2"/>
    <property type="match status" value="1"/>
</dbReference>
<comment type="similarity">
    <text evidence="7">Belongs to the binding-protein-dependent transport system permease family.</text>
</comment>
<sequence>MFLSPAILLFVAFLLVPILYAIYLSVMAMRVDGGAFGVRRLVFVGFDNYVRSLTDPEFVASLGRLALFGLFSVPITLGLALLFALLLDLPGIRFGRFSRTTIFLPYAVPGVIASLLWGFIYLPTTSPVNFVLRQLGQPTVDFLNSAIYSSLINIAVWASLGFNMIVLYTALRSIPSDIYEASRIDGANEWQIAWQIKLPLIAPSLLLTLLFSLIATLQSYSEPTTLRSLSNSISFSFFPLMKVYRDAFSKDDMSGAAATSVVLALATLLVSFALLRILQRRTLEGSR</sequence>
<dbReference type="SUPFAM" id="SSF161098">
    <property type="entry name" value="MetI-like"/>
    <property type="match status" value="1"/>
</dbReference>
<comment type="subcellular location">
    <subcellularLocation>
        <location evidence="1 7">Cell membrane</location>
        <topology evidence="1 7">Multi-pass membrane protein</topology>
    </subcellularLocation>
</comment>
<dbReference type="Gene3D" id="1.10.3720.10">
    <property type="entry name" value="MetI-like"/>
    <property type="match status" value="1"/>
</dbReference>
<evidence type="ECO:0000256" key="4">
    <source>
        <dbReference type="ARBA" id="ARBA00022692"/>
    </source>
</evidence>
<feature type="transmembrane region" description="Helical" evidence="7">
    <location>
        <begin position="65"/>
        <end position="89"/>
    </location>
</feature>
<evidence type="ECO:0000313" key="9">
    <source>
        <dbReference type="EMBL" id="BDZ46136.1"/>
    </source>
</evidence>
<evidence type="ECO:0000256" key="2">
    <source>
        <dbReference type="ARBA" id="ARBA00022448"/>
    </source>
</evidence>
<protein>
    <submittedName>
        <fullName evidence="9">ABC transporter permease</fullName>
    </submittedName>
</protein>
<keyword evidence="4 7" id="KW-0812">Transmembrane</keyword>
<evidence type="ECO:0000256" key="5">
    <source>
        <dbReference type="ARBA" id="ARBA00022989"/>
    </source>
</evidence>
<evidence type="ECO:0000256" key="3">
    <source>
        <dbReference type="ARBA" id="ARBA00022475"/>
    </source>
</evidence>
<dbReference type="Proteomes" id="UP001321498">
    <property type="component" value="Chromosome"/>
</dbReference>
<dbReference type="EMBL" id="AP027731">
    <property type="protein sequence ID" value="BDZ46136.1"/>
    <property type="molecule type" value="Genomic_DNA"/>
</dbReference>
<evidence type="ECO:0000259" key="8">
    <source>
        <dbReference type="PROSITE" id="PS50928"/>
    </source>
</evidence>
<feature type="transmembrane region" description="Helical" evidence="7">
    <location>
        <begin position="142"/>
        <end position="168"/>
    </location>
</feature>